<name>A0A2U3KQF8_9BACT</name>
<dbReference type="InterPro" id="IPR032816">
    <property type="entry name" value="VTT_dom"/>
</dbReference>
<evidence type="ECO:0000313" key="3">
    <source>
        <dbReference type="EMBL" id="SPF41881.1"/>
    </source>
</evidence>
<keyword evidence="1" id="KW-0472">Membrane</keyword>
<feature type="transmembrane region" description="Helical" evidence="1">
    <location>
        <begin position="58"/>
        <end position="81"/>
    </location>
</feature>
<reference evidence="4" key="1">
    <citation type="submission" date="2018-02" db="EMBL/GenBank/DDBJ databases">
        <authorList>
            <person name="Hausmann B."/>
        </authorList>
    </citation>
    <scope>NUCLEOTIDE SEQUENCE [LARGE SCALE GENOMIC DNA]</scope>
    <source>
        <strain evidence="4">Peat soil MAG SbA1</strain>
    </source>
</reference>
<accession>A0A2U3KQF8</accession>
<keyword evidence="1" id="KW-0812">Transmembrane</keyword>
<dbReference type="OrthoDB" id="118840at2"/>
<feature type="domain" description="VTT" evidence="2">
    <location>
        <begin position="55"/>
        <end position="161"/>
    </location>
</feature>
<proteinExistence type="predicted"/>
<sequence>MHFLTIVLLVSKRTALRWLIHLGGPSLILLGLVDNSVIPLPGSTDIVTVLLAAHHPNLWVYYAIMATAGAILGGYLTYRMARKGGKETLEKRFSKKKTDKVYAIFSRWGFAAVAIPALLPPPFPIVPMLLAAGAMQYPSRKFLTALTVGRGIRFTILAYLGFHYGRHIVRLFALYYWPVLIALIAVSVLGALFGLFEYKRRQKANGPETSRTSLQPRRRGA</sequence>
<evidence type="ECO:0000259" key="2">
    <source>
        <dbReference type="Pfam" id="PF09335"/>
    </source>
</evidence>
<feature type="transmembrane region" description="Helical" evidence="1">
    <location>
        <begin position="174"/>
        <end position="196"/>
    </location>
</feature>
<dbReference type="Pfam" id="PF09335">
    <property type="entry name" value="VTT_dom"/>
    <property type="match status" value="1"/>
</dbReference>
<feature type="transmembrane region" description="Helical" evidence="1">
    <location>
        <begin position="18"/>
        <end position="38"/>
    </location>
</feature>
<feature type="transmembrane region" description="Helical" evidence="1">
    <location>
        <begin position="101"/>
        <end position="119"/>
    </location>
</feature>
<organism evidence="3 4">
    <name type="scientific">Candidatus Sulfotelmatobacter kueseliae</name>
    <dbReference type="NCBI Taxonomy" id="2042962"/>
    <lineage>
        <taxon>Bacteria</taxon>
        <taxon>Pseudomonadati</taxon>
        <taxon>Acidobacteriota</taxon>
        <taxon>Terriglobia</taxon>
        <taxon>Terriglobales</taxon>
        <taxon>Candidatus Korobacteraceae</taxon>
        <taxon>Candidatus Sulfotelmatobacter</taxon>
    </lineage>
</organism>
<dbReference type="EMBL" id="OMOD01000134">
    <property type="protein sequence ID" value="SPF41881.1"/>
    <property type="molecule type" value="Genomic_DNA"/>
</dbReference>
<keyword evidence="1" id="KW-1133">Transmembrane helix</keyword>
<dbReference type="Proteomes" id="UP000238701">
    <property type="component" value="Unassembled WGS sequence"/>
</dbReference>
<protein>
    <submittedName>
        <fullName evidence="3">Membrane protein</fullName>
    </submittedName>
</protein>
<dbReference type="InterPro" id="IPR051311">
    <property type="entry name" value="DedA_domain"/>
</dbReference>
<gene>
    <name evidence="3" type="ORF">SBA1_400026</name>
</gene>
<evidence type="ECO:0000256" key="1">
    <source>
        <dbReference type="SAM" id="Phobius"/>
    </source>
</evidence>
<evidence type="ECO:0000313" key="4">
    <source>
        <dbReference type="Proteomes" id="UP000238701"/>
    </source>
</evidence>
<dbReference type="PANTHER" id="PTHR42709">
    <property type="entry name" value="ALKALINE PHOSPHATASE LIKE PROTEIN"/>
    <property type="match status" value="1"/>
</dbReference>
<dbReference type="AlphaFoldDB" id="A0A2U3KQF8"/>